<name>A0A1G5RDZ1_9RHOB</name>
<organism evidence="1 2">
    <name type="scientific">Epibacterium ulvae</name>
    <dbReference type="NCBI Taxonomy" id="1156985"/>
    <lineage>
        <taxon>Bacteria</taxon>
        <taxon>Pseudomonadati</taxon>
        <taxon>Pseudomonadota</taxon>
        <taxon>Alphaproteobacteria</taxon>
        <taxon>Rhodobacterales</taxon>
        <taxon>Roseobacteraceae</taxon>
        <taxon>Epibacterium</taxon>
    </lineage>
</organism>
<reference evidence="1 2" key="1">
    <citation type="submission" date="2016-10" db="EMBL/GenBank/DDBJ databases">
        <authorList>
            <person name="de Groot N.N."/>
        </authorList>
    </citation>
    <scope>NUCLEOTIDE SEQUENCE [LARGE SCALE GENOMIC DNA]</scope>
    <source>
        <strain evidence="1 2">U95</strain>
    </source>
</reference>
<proteinExistence type="predicted"/>
<gene>
    <name evidence="1" type="ORF">SAMN04488118_11229</name>
</gene>
<accession>A0A1G5RDZ1</accession>
<dbReference type="Proteomes" id="UP000198767">
    <property type="component" value="Unassembled WGS sequence"/>
</dbReference>
<dbReference type="STRING" id="1156985.SAMN04488118_11229"/>
<sequence length="93" mass="9951">MPLGQLARPSEALDLTFSMAAPNRIPDSLQLGIVLYFESGPTTGRSARGNANPSGAFGGTAGITLWVLRLLHSKSEWRFRQDLTIGGGRSFCS</sequence>
<keyword evidence="2" id="KW-1185">Reference proteome</keyword>
<protein>
    <submittedName>
        <fullName evidence="1">Uncharacterized protein</fullName>
    </submittedName>
</protein>
<dbReference type="EMBL" id="FMWG01000012">
    <property type="protein sequence ID" value="SCZ71489.1"/>
    <property type="molecule type" value="Genomic_DNA"/>
</dbReference>
<dbReference type="AlphaFoldDB" id="A0A1G5RDZ1"/>
<evidence type="ECO:0000313" key="1">
    <source>
        <dbReference type="EMBL" id="SCZ71489.1"/>
    </source>
</evidence>
<evidence type="ECO:0000313" key="2">
    <source>
        <dbReference type="Proteomes" id="UP000198767"/>
    </source>
</evidence>